<dbReference type="PANTHER" id="PTHR46691:SF3">
    <property type="entry name" value="HIGH MOBILITY GROUP B PROTEIN 15"/>
    <property type="match status" value="1"/>
</dbReference>
<dbReference type="SMART" id="SM01014">
    <property type="entry name" value="ARID"/>
    <property type="match status" value="1"/>
</dbReference>
<dbReference type="InterPro" id="IPR001606">
    <property type="entry name" value="ARID_dom"/>
</dbReference>
<organism evidence="3 4">
    <name type="scientific">Zostera marina</name>
    <name type="common">Eelgrass</name>
    <dbReference type="NCBI Taxonomy" id="29655"/>
    <lineage>
        <taxon>Eukaryota</taxon>
        <taxon>Viridiplantae</taxon>
        <taxon>Streptophyta</taxon>
        <taxon>Embryophyta</taxon>
        <taxon>Tracheophyta</taxon>
        <taxon>Spermatophyta</taxon>
        <taxon>Magnoliopsida</taxon>
        <taxon>Liliopsida</taxon>
        <taxon>Zosteraceae</taxon>
        <taxon>Zostera</taxon>
    </lineage>
</organism>
<evidence type="ECO:0000256" key="1">
    <source>
        <dbReference type="SAM" id="MobiDB-lite"/>
    </source>
</evidence>
<dbReference type="SUPFAM" id="SSF46774">
    <property type="entry name" value="ARID-like"/>
    <property type="match status" value="1"/>
</dbReference>
<dbReference type="EMBL" id="LFYR01000817">
    <property type="protein sequence ID" value="KMZ68658.1"/>
    <property type="molecule type" value="Genomic_DNA"/>
</dbReference>
<evidence type="ECO:0000259" key="2">
    <source>
        <dbReference type="PROSITE" id="PS51011"/>
    </source>
</evidence>
<dbReference type="SMART" id="SM00501">
    <property type="entry name" value="BRIGHT"/>
    <property type="match status" value="1"/>
</dbReference>
<dbReference type="STRING" id="29655.A0A0K9PHZ5"/>
<evidence type="ECO:0000313" key="4">
    <source>
        <dbReference type="Proteomes" id="UP000036987"/>
    </source>
</evidence>
<dbReference type="GO" id="GO:0003677">
    <property type="term" value="F:DNA binding"/>
    <property type="evidence" value="ECO:0000318"/>
    <property type="project" value="GO_Central"/>
</dbReference>
<feature type="domain" description="ARID" evidence="2">
    <location>
        <begin position="152"/>
        <end position="243"/>
    </location>
</feature>
<dbReference type="InterPro" id="IPR036431">
    <property type="entry name" value="ARID_dom_sf"/>
</dbReference>
<dbReference type="PANTHER" id="PTHR46691">
    <property type="entry name" value="HIGH MOBILITY GROUP B PROTEIN 9"/>
    <property type="match status" value="1"/>
</dbReference>
<dbReference type="AlphaFoldDB" id="A0A0K9PHZ5"/>
<feature type="compositionally biased region" description="Pro residues" evidence="1">
    <location>
        <begin position="335"/>
        <end position="348"/>
    </location>
</feature>
<dbReference type="OrthoDB" id="338531at2759"/>
<feature type="region of interest" description="Disordered" evidence="1">
    <location>
        <begin position="48"/>
        <end position="68"/>
    </location>
</feature>
<gene>
    <name evidence="3" type="ORF">ZOSMA_231G00010</name>
</gene>
<comment type="caution">
    <text evidence="3">The sequence shown here is derived from an EMBL/GenBank/DDBJ whole genome shotgun (WGS) entry which is preliminary data.</text>
</comment>
<sequence>MYVYKLRAAGVHRYTIHFITYQSDQTYLDRVLLFPSFHSNFQAGKSTSMAGLNDNASTPPQSQPLNSQETSVSEWWRGLNIRKPLNESLWPLPVAQFGSYGYQNPSNTLSYPQLNLSNPPPVPHPRDRGNTVISEPQISCLPPALANYKLVVTDKNVFMTTLKKHHHDMKKKLIIPKVGCFPLDLHKLFVAVTSHGGVKKVTRERKWIKVGHFFNFPRGSMNAPYILRIHYEAILQTYEYAYFLPADRQIVEEVTRKTMANKVKTLLKSGTMQMSLPMPSSTINFETGTSSSSSLINRIPSGKNDYCAIQTGFRITQYDFSHLKLKGKMDNSESLPPPPPPPPPPPAPTAVQVDVPAADDNDDDFPWADVSIAELLGDDFDVPAEEGNSSNPMDFGFDNLFDDDWLRSIQFDNHLPDDHDGDDLIEFDSLFNF</sequence>
<protein>
    <recommendedName>
        <fullName evidence="2">ARID domain-containing protein</fullName>
    </recommendedName>
</protein>
<accession>A0A0K9PHZ5</accession>
<name>A0A0K9PHZ5_ZOSMR</name>
<dbReference type="Gene3D" id="1.10.150.60">
    <property type="entry name" value="ARID DNA-binding domain"/>
    <property type="match status" value="1"/>
</dbReference>
<dbReference type="GO" id="GO:0005634">
    <property type="term" value="C:nucleus"/>
    <property type="evidence" value="ECO:0000318"/>
    <property type="project" value="GO_Central"/>
</dbReference>
<keyword evidence="4" id="KW-1185">Reference proteome</keyword>
<evidence type="ECO:0000313" key="3">
    <source>
        <dbReference type="EMBL" id="KMZ68658.1"/>
    </source>
</evidence>
<dbReference type="Pfam" id="PF01388">
    <property type="entry name" value="ARID"/>
    <property type="match status" value="1"/>
</dbReference>
<dbReference type="PROSITE" id="PS51011">
    <property type="entry name" value="ARID"/>
    <property type="match status" value="1"/>
</dbReference>
<dbReference type="Proteomes" id="UP000036987">
    <property type="component" value="Unassembled WGS sequence"/>
</dbReference>
<feature type="region of interest" description="Disordered" evidence="1">
    <location>
        <begin position="328"/>
        <end position="364"/>
    </location>
</feature>
<proteinExistence type="predicted"/>
<reference evidence="4" key="1">
    <citation type="journal article" date="2016" name="Nature">
        <title>The genome of the seagrass Zostera marina reveals angiosperm adaptation to the sea.</title>
        <authorList>
            <person name="Olsen J.L."/>
            <person name="Rouze P."/>
            <person name="Verhelst B."/>
            <person name="Lin Y.-C."/>
            <person name="Bayer T."/>
            <person name="Collen J."/>
            <person name="Dattolo E."/>
            <person name="De Paoli E."/>
            <person name="Dittami S."/>
            <person name="Maumus F."/>
            <person name="Michel G."/>
            <person name="Kersting A."/>
            <person name="Lauritano C."/>
            <person name="Lohaus R."/>
            <person name="Toepel M."/>
            <person name="Tonon T."/>
            <person name="Vanneste K."/>
            <person name="Amirebrahimi M."/>
            <person name="Brakel J."/>
            <person name="Bostroem C."/>
            <person name="Chovatia M."/>
            <person name="Grimwood J."/>
            <person name="Jenkins J.W."/>
            <person name="Jueterbock A."/>
            <person name="Mraz A."/>
            <person name="Stam W.T."/>
            <person name="Tice H."/>
            <person name="Bornberg-Bauer E."/>
            <person name="Green P.J."/>
            <person name="Pearson G.A."/>
            <person name="Procaccini G."/>
            <person name="Duarte C.M."/>
            <person name="Schmutz J."/>
            <person name="Reusch T.B.H."/>
            <person name="Van de Peer Y."/>
        </authorList>
    </citation>
    <scope>NUCLEOTIDE SEQUENCE [LARGE SCALE GENOMIC DNA]</scope>
    <source>
        <strain evidence="4">cv. Finnish</strain>
    </source>
</reference>